<dbReference type="PROSITE" id="PS51257">
    <property type="entry name" value="PROKAR_LIPOPROTEIN"/>
    <property type="match status" value="1"/>
</dbReference>
<name>A0ABV5FGU2_9FLAO</name>
<protein>
    <recommendedName>
        <fullName evidence="3">Lipoprotein</fullName>
    </recommendedName>
</protein>
<accession>A0ABV5FGU2</accession>
<reference evidence="1 2" key="1">
    <citation type="submission" date="2024-09" db="EMBL/GenBank/DDBJ databases">
        <authorList>
            <person name="Sun Q."/>
            <person name="Mori K."/>
        </authorList>
    </citation>
    <scope>NUCLEOTIDE SEQUENCE [LARGE SCALE GENOMIC DNA]</scope>
    <source>
        <strain evidence="1 2">CECT 8622</strain>
    </source>
</reference>
<proteinExistence type="predicted"/>
<keyword evidence="2" id="KW-1185">Reference proteome</keyword>
<gene>
    <name evidence="1" type="ORF">ACFFU9_16175</name>
</gene>
<evidence type="ECO:0000313" key="1">
    <source>
        <dbReference type="EMBL" id="MFB9058283.1"/>
    </source>
</evidence>
<evidence type="ECO:0000313" key="2">
    <source>
        <dbReference type="Proteomes" id="UP001589585"/>
    </source>
</evidence>
<dbReference type="Proteomes" id="UP001589585">
    <property type="component" value="Unassembled WGS sequence"/>
</dbReference>
<organism evidence="1 2">
    <name type="scientific">Mariniflexile ostreae</name>
    <dbReference type="NCBI Taxonomy" id="1520892"/>
    <lineage>
        <taxon>Bacteria</taxon>
        <taxon>Pseudomonadati</taxon>
        <taxon>Bacteroidota</taxon>
        <taxon>Flavobacteriia</taxon>
        <taxon>Flavobacteriales</taxon>
        <taxon>Flavobacteriaceae</taxon>
        <taxon>Mariniflexile</taxon>
    </lineage>
</organism>
<dbReference type="RefSeq" id="WP_379862530.1">
    <property type="nucleotide sequence ID" value="NZ_JBHMFC010000107.1"/>
</dbReference>
<dbReference type="EMBL" id="JBHMFC010000107">
    <property type="protein sequence ID" value="MFB9058283.1"/>
    <property type="molecule type" value="Genomic_DNA"/>
</dbReference>
<comment type="caution">
    <text evidence="1">The sequence shown here is derived from an EMBL/GenBank/DDBJ whole genome shotgun (WGS) entry which is preliminary data.</text>
</comment>
<sequence length="188" mass="21490">MIKNSILLILLVTLIGCDGKSYYEKKQEELAIEKRNYQNELSSSHKKLIQNILEEDIYLNKTTIPKKKSILVIQKRKGEIIPYISMNNKIKSKGHNVTYKSEELDYIVVVKSKGVKSGQYSDGSNAWDNETNIYVIDTKTEKTYLVASEYQKAPDKVQKSRNSTHSDYGARGIEGNKLAELIIDKVLR</sequence>
<evidence type="ECO:0008006" key="3">
    <source>
        <dbReference type="Google" id="ProtNLM"/>
    </source>
</evidence>